<organism evidence="2 3">
    <name type="scientific">Dreissena polymorpha</name>
    <name type="common">Zebra mussel</name>
    <name type="synonym">Mytilus polymorpha</name>
    <dbReference type="NCBI Taxonomy" id="45954"/>
    <lineage>
        <taxon>Eukaryota</taxon>
        <taxon>Metazoa</taxon>
        <taxon>Spiralia</taxon>
        <taxon>Lophotrochozoa</taxon>
        <taxon>Mollusca</taxon>
        <taxon>Bivalvia</taxon>
        <taxon>Autobranchia</taxon>
        <taxon>Heteroconchia</taxon>
        <taxon>Euheterodonta</taxon>
        <taxon>Imparidentia</taxon>
        <taxon>Neoheterodontei</taxon>
        <taxon>Myida</taxon>
        <taxon>Dreissenoidea</taxon>
        <taxon>Dreissenidae</taxon>
        <taxon>Dreissena</taxon>
    </lineage>
</organism>
<reference evidence="2" key="1">
    <citation type="journal article" date="2019" name="bioRxiv">
        <title>The Genome of the Zebra Mussel, Dreissena polymorpha: A Resource for Invasive Species Research.</title>
        <authorList>
            <person name="McCartney M.A."/>
            <person name="Auch B."/>
            <person name="Kono T."/>
            <person name="Mallez S."/>
            <person name="Zhang Y."/>
            <person name="Obille A."/>
            <person name="Becker A."/>
            <person name="Abrahante J.E."/>
            <person name="Garbe J."/>
            <person name="Badalamenti J.P."/>
            <person name="Herman A."/>
            <person name="Mangelson H."/>
            <person name="Liachko I."/>
            <person name="Sullivan S."/>
            <person name="Sone E.D."/>
            <person name="Koren S."/>
            <person name="Silverstein K.A.T."/>
            <person name="Beckman K.B."/>
            <person name="Gohl D.M."/>
        </authorList>
    </citation>
    <scope>NUCLEOTIDE SEQUENCE</scope>
    <source>
        <strain evidence="2">Duluth1</strain>
        <tissue evidence="2">Whole animal</tissue>
    </source>
</reference>
<name>A0A9D4MZD3_DREPO</name>
<feature type="region of interest" description="Disordered" evidence="1">
    <location>
        <begin position="80"/>
        <end position="225"/>
    </location>
</feature>
<accession>A0A9D4MZD3</accession>
<feature type="compositionally biased region" description="Polar residues" evidence="1">
    <location>
        <begin position="25"/>
        <end position="34"/>
    </location>
</feature>
<feature type="compositionally biased region" description="Basic residues" evidence="1">
    <location>
        <begin position="151"/>
        <end position="160"/>
    </location>
</feature>
<feature type="compositionally biased region" description="Basic and acidic residues" evidence="1">
    <location>
        <begin position="100"/>
        <end position="123"/>
    </location>
</feature>
<feature type="region of interest" description="Disordered" evidence="1">
    <location>
        <begin position="1"/>
        <end position="51"/>
    </location>
</feature>
<evidence type="ECO:0000313" key="2">
    <source>
        <dbReference type="EMBL" id="KAH3884950.1"/>
    </source>
</evidence>
<feature type="compositionally biased region" description="Basic and acidic residues" evidence="1">
    <location>
        <begin position="12"/>
        <end position="24"/>
    </location>
</feature>
<feature type="compositionally biased region" description="Acidic residues" evidence="1">
    <location>
        <begin position="36"/>
        <end position="47"/>
    </location>
</feature>
<dbReference type="EMBL" id="JAIWYP010000001">
    <property type="protein sequence ID" value="KAH3884950.1"/>
    <property type="molecule type" value="Genomic_DNA"/>
</dbReference>
<keyword evidence="3" id="KW-1185">Reference proteome</keyword>
<dbReference type="Proteomes" id="UP000828390">
    <property type="component" value="Unassembled WGS sequence"/>
</dbReference>
<feature type="compositionally biased region" description="Polar residues" evidence="1">
    <location>
        <begin position="127"/>
        <end position="146"/>
    </location>
</feature>
<sequence length="225" mass="25599">MGRKSYIKGKSVPKENRNLKEDANSYRQTNNTNVDAFEESYEPDELNDNNYDVYEHEDNKYDLNDLDDCKDANLHIERKANGQHASDSLFSAVSDSPSGSEKKDWGTETRKTSSEHDKDDSLRLPDINSSQSVGSRSKYEQLSQGGESKYKGHSHKKKTSLGKSSPPVEHGSHSSRIYQPEVEDRKTILRHQKKSNDGKLRHDCGKTDPGTLRKSHIWNDTEKQT</sequence>
<evidence type="ECO:0000313" key="3">
    <source>
        <dbReference type="Proteomes" id="UP000828390"/>
    </source>
</evidence>
<feature type="compositionally biased region" description="Polar residues" evidence="1">
    <location>
        <begin position="83"/>
        <end position="99"/>
    </location>
</feature>
<gene>
    <name evidence="2" type="ORF">DPMN_008936</name>
</gene>
<feature type="compositionally biased region" description="Basic and acidic residues" evidence="1">
    <location>
        <begin position="194"/>
        <end position="206"/>
    </location>
</feature>
<reference evidence="2" key="2">
    <citation type="submission" date="2020-11" db="EMBL/GenBank/DDBJ databases">
        <authorList>
            <person name="McCartney M.A."/>
            <person name="Auch B."/>
            <person name="Kono T."/>
            <person name="Mallez S."/>
            <person name="Becker A."/>
            <person name="Gohl D.M."/>
            <person name="Silverstein K.A.T."/>
            <person name="Koren S."/>
            <person name="Bechman K.B."/>
            <person name="Herman A."/>
            <person name="Abrahante J.E."/>
            <person name="Garbe J."/>
        </authorList>
    </citation>
    <scope>NUCLEOTIDE SEQUENCE</scope>
    <source>
        <strain evidence="2">Duluth1</strain>
        <tissue evidence="2">Whole animal</tissue>
    </source>
</reference>
<dbReference type="AlphaFoldDB" id="A0A9D4MZD3"/>
<comment type="caution">
    <text evidence="2">The sequence shown here is derived from an EMBL/GenBank/DDBJ whole genome shotgun (WGS) entry which is preliminary data.</text>
</comment>
<evidence type="ECO:0000256" key="1">
    <source>
        <dbReference type="SAM" id="MobiDB-lite"/>
    </source>
</evidence>
<protein>
    <submittedName>
        <fullName evidence="2">Uncharacterized protein</fullName>
    </submittedName>
</protein>
<proteinExistence type="predicted"/>